<proteinExistence type="inferred from homology"/>
<sequence length="972" mass="105322">QHSDLQYIIVHIFAFSNLTKQVMTGYGQNGQNGTHGSKPRPRTGIAYEAEEVEVPLDKIATMANPSDNCAIATSCLPQGTRFSWKGSVYRLSHTILEGHRFAIERIAKGENLMSWSLPFGCALRPIQQGEYCCNTLMLKALKGRRDVHFKLPEEPNFSDPDTSASCPYQFDESAFVAGKQADSIDGDLPGTFQGFARTGGRGVGTRNKVVLIGLTVSSASFVRALEATLQSSGSSDDNIDGIVAVAHNEGESKVQNNKELLMRTIAGFLVHPNTGSALVVSTGQECHITVEDLKAFLSDYPTAHVAHQFLELSGNWHDDLKRAGDVVQQVLLPRAAEYKRTAQPVSALRIALQCGGSDAFSGITGNPLVGEVSKLLLTRGGLALLAESPELVGAEPYVLANCRSLEIARKFLMMTERYKQYASRHGQDAAGNPSGGNLFRGLYNIVIKSLGASHKKPPDVCLDQCIEYSERVREDESGYYFMDSPGNDLESIAGQVASGCNVIFFVTGNGAITNFPFVPTLKVVTTSGRFNILQKDMDINAGLLNEGLDMQSLAAKVFKDMVGVASGEKTKGELAKISQVSIWRNWFLDDSQQLSDLQAEFNFEQKDLHGPGLKVKQEWLPSLACENFVKDIRYAKDSSSLEFLPPVSLILPTSLCSSEVARLASSRLNSEIKHADDAQQARFVALPHSEGCGGAGGQQFETIFQRVMLGHLLHPQVQHGFLLEHGCEKTHNDWFAERLSSQGISMDSFGWASVQADGGIEAVYDIIKNFFKEPHPRRALPTQALRLALLGGETSPQEAELLATLVRYVVLKGGTVVLPSSSPLLVNRSFTAACLFEELPGHVLAPTVAYAQLPPSGLHVMEVPSMANHVEIISGIAPTVHCFLVWNGKKLRPLQAAHPFVPTLHVAAKDGTQHPEVDATVELMDVAGALQEILAAIQGAVHGAPTKASRLGATDFSAALQQSPLMWNATLN</sequence>
<feature type="domain" description="D-galactarate/Altronate dehydratase second" evidence="3">
    <location>
        <begin position="649"/>
        <end position="761"/>
    </location>
</feature>
<evidence type="ECO:0000256" key="1">
    <source>
        <dbReference type="ARBA" id="ARBA00010986"/>
    </source>
</evidence>
<dbReference type="PANTHER" id="PTHR30536:SF5">
    <property type="entry name" value="ALTRONATE DEHYDRATASE"/>
    <property type="match status" value="1"/>
</dbReference>
<dbReference type="InterPro" id="IPR007392">
    <property type="entry name" value="GD_AH_second"/>
</dbReference>
<keyword evidence="7" id="KW-1185">Reference proteome</keyword>
<evidence type="ECO:0000313" key="7">
    <source>
        <dbReference type="Proteomes" id="UP001152797"/>
    </source>
</evidence>
<dbReference type="InterPro" id="IPR048332">
    <property type="entry name" value="GD_AH_C"/>
</dbReference>
<evidence type="ECO:0000259" key="3">
    <source>
        <dbReference type="Pfam" id="PF04295"/>
    </source>
</evidence>
<feature type="domain" description="D-galactarate/Altronate dehydratase second" evidence="3">
    <location>
        <begin position="194"/>
        <end position="330"/>
    </location>
</feature>
<reference evidence="5" key="1">
    <citation type="submission" date="2022-10" db="EMBL/GenBank/DDBJ databases">
        <authorList>
            <person name="Chen Y."/>
            <person name="Dougan E. K."/>
            <person name="Chan C."/>
            <person name="Rhodes N."/>
            <person name="Thang M."/>
        </authorList>
    </citation>
    <scope>NUCLEOTIDE SEQUENCE</scope>
</reference>
<dbReference type="OrthoDB" id="432108at2759"/>
<gene>
    <name evidence="5" type="ORF">C1SCF055_LOCUS8278</name>
</gene>
<evidence type="ECO:0000313" key="5">
    <source>
        <dbReference type="EMBL" id="CAI3980405.1"/>
    </source>
</evidence>
<feature type="non-terminal residue" evidence="5">
    <location>
        <position position="972"/>
    </location>
</feature>
<organism evidence="5">
    <name type="scientific">Cladocopium goreaui</name>
    <dbReference type="NCBI Taxonomy" id="2562237"/>
    <lineage>
        <taxon>Eukaryota</taxon>
        <taxon>Sar</taxon>
        <taxon>Alveolata</taxon>
        <taxon>Dinophyceae</taxon>
        <taxon>Suessiales</taxon>
        <taxon>Symbiodiniaceae</taxon>
        <taxon>Cladocopium</taxon>
    </lineage>
</organism>
<dbReference type="InterPro" id="IPR052172">
    <property type="entry name" value="UxaA_altronate/galactarate_dh"/>
</dbReference>
<dbReference type="Pfam" id="PF20629">
    <property type="entry name" value="GD_AH_C"/>
    <property type="match status" value="1"/>
</dbReference>
<dbReference type="EMBL" id="CAMXCT020000557">
    <property type="protein sequence ID" value="CAL1133780.1"/>
    <property type="molecule type" value="Genomic_DNA"/>
</dbReference>
<dbReference type="Gene3D" id="2.30.130.110">
    <property type="match status" value="1"/>
</dbReference>
<feature type="domain" description="D-galactarate/Altronate dehydratase C-terminal" evidence="4">
    <location>
        <begin position="345"/>
        <end position="586"/>
    </location>
</feature>
<evidence type="ECO:0000313" key="6">
    <source>
        <dbReference type="EMBL" id="CAL4767717.1"/>
    </source>
</evidence>
<feature type="non-terminal residue" evidence="5">
    <location>
        <position position="1"/>
    </location>
</feature>
<dbReference type="AlphaFoldDB" id="A0A9P1FN36"/>
<name>A0A9P1FN36_9DINO</name>
<reference evidence="6 7" key="2">
    <citation type="submission" date="2024-05" db="EMBL/GenBank/DDBJ databases">
        <authorList>
            <person name="Chen Y."/>
            <person name="Shah S."/>
            <person name="Dougan E. K."/>
            <person name="Thang M."/>
            <person name="Chan C."/>
        </authorList>
    </citation>
    <scope>NUCLEOTIDE SEQUENCE [LARGE SCALE GENOMIC DNA]</scope>
</reference>
<dbReference type="EMBL" id="CAMXCT010000557">
    <property type="protein sequence ID" value="CAI3980405.1"/>
    <property type="molecule type" value="Genomic_DNA"/>
</dbReference>
<dbReference type="EMBL" id="CAMXCT030000557">
    <property type="protein sequence ID" value="CAL4767717.1"/>
    <property type="molecule type" value="Genomic_DNA"/>
</dbReference>
<protein>
    <recommendedName>
        <fullName evidence="8">Altronate hydrolase</fullName>
    </recommendedName>
</protein>
<dbReference type="PANTHER" id="PTHR30536">
    <property type="entry name" value="ALTRONATE/GALACTARATE DEHYDRATASE"/>
    <property type="match status" value="1"/>
</dbReference>
<comment type="caution">
    <text evidence="5">The sequence shown here is derived from an EMBL/GenBank/DDBJ whole genome shotgun (WGS) entry which is preliminary data.</text>
</comment>
<dbReference type="GO" id="GO:0019698">
    <property type="term" value="P:D-galacturonate catabolic process"/>
    <property type="evidence" value="ECO:0007669"/>
    <property type="project" value="TreeGrafter"/>
</dbReference>
<evidence type="ECO:0000256" key="2">
    <source>
        <dbReference type="ARBA" id="ARBA00023239"/>
    </source>
</evidence>
<accession>A0A9P1FN36</accession>
<evidence type="ECO:0000259" key="4">
    <source>
        <dbReference type="Pfam" id="PF20629"/>
    </source>
</evidence>
<evidence type="ECO:0008006" key="8">
    <source>
        <dbReference type="Google" id="ProtNLM"/>
    </source>
</evidence>
<comment type="similarity">
    <text evidence="1">Belongs to the UxaA family.</text>
</comment>
<keyword evidence="2" id="KW-0456">Lyase</keyword>
<dbReference type="Proteomes" id="UP001152797">
    <property type="component" value="Unassembled WGS sequence"/>
</dbReference>
<dbReference type="GO" id="GO:0016829">
    <property type="term" value="F:lyase activity"/>
    <property type="evidence" value="ECO:0007669"/>
    <property type="project" value="UniProtKB-KW"/>
</dbReference>
<dbReference type="Pfam" id="PF04295">
    <property type="entry name" value="GD_AH_second"/>
    <property type="match status" value="2"/>
</dbReference>